<keyword evidence="11 15" id="KW-0456">Lyase</keyword>
<dbReference type="EC" id="4.2.99.18" evidence="15"/>
<dbReference type="InterPro" id="IPR015886">
    <property type="entry name" value="H2TH_FPG"/>
</dbReference>
<dbReference type="SMART" id="SM00898">
    <property type="entry name" value="Fapy_DNA_glyco"/>
    <property type="match status" value="1"/>
</dbReference>
<dbReference type="Proteomes" id="UP000192660">
    <property type="component" value="Unassembled WGS sequence"/>
</dbReference>
<comment type="function">
    <text evidence="15">Involved in base excision repair of DNA damaged by oxidation or by mutagenic agents. Acts as DNA glycosylase that recognizes and removes damaged bases. Has a preference for oxidized purines, such as 7,8-dihydro-8-oxoguanine (8-oxoG). Has AP (apurinic/apyrimidinic) lyase activity and introduces nicks in the DNA strand. Cleaves the DNA backbone by beta-delta elimination to generate a single-strand break at the site of the removed base with both 3'- and 5'-phosphates.</text>
</comment>
<keyword evidence="7 15" id="KW-0378">Hydrolase</keyword>
<dbReference type="STRING" id="28034.BFX07_10250"/>
<feature type="binding site" evidence="15">
    <location>
        <position position="152"/>
    </location>
    <ligand>
        <name>DNA</name>
        <dbReference type="ChEBI" id="CHEBI:16991"/>
    </ligand>
</feature>
<dbReference type="InterPro" id="IPR035937">
    <property type="entry name" value="FPG_N"/>
</dbReference>
<dbReference type="SUPFAM" id="SSF57716">
    <property type="entry name" value="Glucocorticoid receptor-like (DNA-binding domain)"/>
    <property type="match status" value="1"/>
</dbReference>
<protein>
    <recommendedName>
        <fullName evidence="15">Formamidopyrimidine-DNA glycosylase</fullName>
        <shortName evidence="15">Fapy-DNA glycosylase</shortName>
        <ecNumber evidence="15">3.2.2.23</ecNumber>
    </recommendedName>
    <alternativeName>
        <fullName evidence="15">DNA-(apurinic or apyrimidinic site) lyase MutM</fullName>
        <shortName evidence="15">AP lyase MutM</shortName>
        <ecNumber evidence="15">4.2.99.18</ecNumber>
    </alternativeName>
</protein>
<evidence type="ECO:0000256" key="6">
    <source>
        <dbReference type="ARBA" id="ARBA00022771"/>
    </source>
</evidence>
<evidence type="ECO:0000256" key="2">
    <source>
        <dbReference type="ARBA" id="ARBA00009409"/>
    </source>
</evidence>
<feature type="active site" description="Proton donor" evidence="15">
    <location>
        <position position="3"/>
    </location>
</feature>
<dbReference type="GO" id="GO:0008270">
    <property type="term" value="F:zinc ion binding"/>
    <property type="evidence" value="ECO:0007669"/>
    <property type="project" value="UniProtKB-UniRule"/>
</dbReference>
<dbReference type="GO" id="GO:0140078">
    <property type="term" value="F:class I DNA-(apurinic or apyrimidinic site) endonuclease activity"/>
    <property type="evidence" value="ECO:0007669"/>
    <property type="project" value="UniProtKB-EC"/>
</dbReference>
<evidence type="ECO:0000256" key="11">
    <source>
        <dbReference type="ARBA" id="ARBA00023239"/>
    </source>
</evidence>
<dbReference type="OrthoDB" id="9800855at2"/>
<evidence type="ECO:0000256" key="13">
    <source>
        <dbReference type="ARBA" id="ARBA00023295"/>
    </source>
</evidence>
<name>A0A1W1W992_SULTA</name>
<dbReference type="GO" id="GO:0003684">
    <property type="term" value="F:damaged DNA binding"/>
    <property type="evidence" value="ECO:0007669"/>
    <property type="project" value="InterPro"/>
</dbReference>
<comment type="catalytic activity">
    <reaction evidence="14 15">
        <text>2'-deoxyribonucleotide-(2'-deoxyribose 5'-phosphate)-2'-deoxyribonucleotide-DNA = a 3'-end 2'-deoxyribonucleotide-(2,3-dehydro-2,3-deoxyribose 5'-phosphate)-DNA + a 5'-end 5'-phospho-2'-deoxyribonucleoside-DNA + H(+)</text>
        <dbReference type="Rhea" id="RHEA:66592"/>
        <dbReference type="Rhea" id="RHEA-COMP:13180"/>
        <dbReference type="Rhea" id="RHEA-COMP:16897"/>
        <dbReference type="Rhea" id="RHEA-COMP:17067"/>
        <dbReference type="ChEBI" id="CHEBI:15378"/>
        <dbReference type="ChEBI" id="CHEBI:136412"/>
        <dbReference type="ChEBI" id="CHEBI:157695"/>
        <dbReference type="ChEBI" id="CHEBI:167181"/>
        <dbReference type="EC" id="4.2.99.18"/>
    </reaction>
</comment>
<evidence type="ECO:0000256" key="15">
    <source>
        <dbReference type="HAMAP-Rule" id="MF_00103"/>
    </source>
</evidence>
<dbReference type="Pfam" id="PF01149">
    <property type="entry name" value="Fapy_DNA_glyco"/>
    <property type="match status" value="1"/>
</dbReference>
<keyword evidence="10 15" id="KW-0234">DNA repair</keyword>
<dbReference type="GO" id="GO:0003690">
    <property type="term" value="F:double-stranded DNA binding"/>
    <property type="evidence" value="ECO:0007669"/>
    <property type="project" value="UniProtKB-ARBA"/>
</dbReference>
<dbReference type="Pfam" id="PF06827">
    <property type="entry name" value="zf-FPG_IleRS"/>
    <property type="match status" value="1"/>
</dbReference>
<dbReference type="GO" id="GO:0006284">
    <property type="term" value="P:base-excision repair"/>
    <property type="evidence" value="ECO:0007669"/>
    <property type="project" value="InterPro"/>
</dbReference>
<dbReference type="EC" id="3.2.2.23" evidence="15"/>
<dbReference type="CDD" id="cd08966">
    <property type="entry name" value="EcFpg-like_N"/>
    <property type="match status" value="1"/>
</dbReference>
<comment type="subunit">
    <text evidence="3 15">Monomer.</text>
</comment>
<dbReference type="NCBIfam" id="NF002211">
    <property type="entry name" value="PRK01103.1"/>
    <property type="match status" value="1"/>
</dbReference>
<dbReference type="PANTHER" id="PTHR22993">
    <property type="entry name" value="FORMAMIDOPYRIMIDINE-DNA GLYCOSYLASE"/>
    <property type="match status" value="1"/>
</dbReference>
<comment type="cofactor">
    <cofactor evidence="15">
        <name>Zn(2+)</name>
        <dbReference type="ChEBI" id="CHEBI:29105"/>
    </cofactor>
    <text evidence="15">Binds 1 zinc ion per subunit.</text>
</comment>
<feature type="active site" description="Schiff-base intermediate with DNA" evidence="15">
    <location>
        <position position="2"/>
    </location>
</feature>
<dbReference type="Gene3D" id="3.20.190.10">
    <property type="entry name" value="MutM-like, N-terminal"/>
    <property type="match status" value="1"/>
</dbReference>
<evidence type="ECO:0000256" key="5">
    <source>
        <dbReference type="ARBA" id="ARBA00022763"/>
    </source>
</evidence>
<keyword evidence="12 15" id="KW-0511">Multifunctional enzyme</keyword>
<evidence type="ECO:0000313" key="19">
    <source>
        <dbReference type="Proteomes" id="UP000192660"/>
    </source>
</evidence>
<evidence type="ECO:0000259" key="16">
    <source>
        <dbReference type="PROSITE" id="PS51066"/>
    </source>
</evidence>
<dbReference type="PROSITE" id="PS51066">
    <property type="entry name" value="ZF_FPG_2"/>
    <property type="match status" value="1"/>
</dbReference>
<dbReference type="InterPro" id="IPR015887">
    <property type="entry name" value="DNA_glyclase_Znf_dom_DNA_BS"/>
</dbReference>
<dbReference type="NCBIfam" id="TIGR00577">
    <property type="entry name" value="fpg"/>
    <property type="match status" value="1"/>
</dbReference>
<feature type="domain" description="Formamidopyrimidine-DNA glycosylase catalytic" evidence="17">
    <location>
        <begin position="2"/>
        <end position="116"/>
    </location>
</feature>
<evidence type="ECO:0000259" key="17">
    <source>
        <dbReference type="PROSITE" id="PS51068"/>
    </source>
</evidence>
<keyword evidence="19" id="KW-1185">Reference proteome</keyword>
<dbReference type="Pfam" id="PF06831">
    <property type="entry name" value="H2TH"/>
    <property type="match status" value="1"/>
</dbReference>
<keyword evidence="4 15" id="KW-0479">Metal-binding</keyword>
<sequence length="271" mass="31177">MPELPEVETIRYYLDHVLPGQKVHKVLHIDPRMVKTGSLSAEEIARRLPGHVVKSIKRRGKFLFLEWETQDHLLIHLGMSGRLIWIQNHEPWALHTHLVLDFEENQLRLIDPRRFGRIGWIDRGVELVPHLGTEPLSADLTSQFLVKRLQGRQAPIKSLLLDQSIIAGLGNIYVDESLFRAKIRPDRPGGSLEPREIKRLVRSIRRVLQEAIEHRGTSFSDYVDALGHPGQNQDYLMVYGRNQAECRVCGQPIVTKVIQGRTSHFCLHCQK</sequence>
<feature type="binding site" evidence="15">
    <location>
        <position position="95"/>
    </location>
    <ligand>
        <name>DNA</name>
        <dbReference type="ChEBI" id="CHEBI:16991"/>
    </ligand>
</feature>
<dbReference type="RefSeq" id="WP_020376402.1">
    <property type="nucleotide sequence ID" value="NZ_FWWY01000001.1"/>
</dbReference>
<dbReference type="Gene3D" id="1.10.8.50">
    <property type="match status" value="1"/>
</dbReference>
<dbReference type="HAMAP" id="MF_00103">
    <property type="entry name" value="Fapy_DNA_glycosyl"/>
    <property type="match status" value="1"/>
</dbReference>
<evidence type="ECO:0000313" key="18">
    <source>
        <dbReference type="EMBL" id="SMC02313.1"/>
    </source>
</evidence>
<evidence type="ECO:0000256" key="9">
    <source>
        <dbReference type="ARBA" id="ARBA00023125"/>
    </source>
</evidence>
<dbReference type="PANTHER" id="PTHR22993:SF9">
    <property type="entry name" value="FORMAMIDOPYRIMIDINE-DNA GLYCOSYLASE"/>
    <property type="match status" value="1"/>
</dbReference>
<comment type="catalytic activity">
    <reaction evidence="1 15">
        <text>Hydrolysis of DNA containing ring-opened 7-methylguanine residues, releasing 2,6-diamino-4-hydroxy-5-(N-methyl)formamidopyrimidine.</text>
        <dbReference type="EC" id="3.2.2.23"/>
    </reaction>
</comment>
<evidence type="ECO:0000256" key="10">
    <source>
        <dbReference type="ARBA" id="ARBA00023204"/>
    </source>
</evidence>
<organism evidence="18 19">
    <name type="scientific">Sulfobacillus thermosulfidooxidans (strain DSM 9293 / VKM B-1269 / AT-1)</name>
    <dbReference type="NCBI Taxonomy" id="929705"/>
    <lineage>
        <taxon>Bacteria</taxon>
        <taxon>Bacillati</taxon>
        <taxon>Bacillota</taxon>
        <taxon>Clostridia</taxon>
        <taxon>Eubacteriales</taxon>
        <taxon>Clostridiales Family XVII. Incertae Sedis</taxon>
        <taxon>Sulfobacillus</taxon>
    </lineage>
</organism>
<dbReference type="AlphaFoldDB" id="A0A1W1W992"/>
<dbReference type="InterPro" id="IPR012319">
    <property type="entry name" value="FPG_cat"/>
</dbReference>
<dbReference type="EMBL" id="FWWY01000001">
    <property type="protein sequence ID" value="SMC02313.1"/>
    <property type="molecule type" value="Genomic_DNA"/>
</dbReference>
<proteinExistence type="inferred from homology"/>
<gene>
    <name evidence="15" type="primary">mutM</name>
    <name evidence="15" type="synonym">fpg</name>
    <name evidence="18" type="ORF">SAMN00768000_0528</name>
</gene>
<keyword evidence="9 15" id="KW-0238">DNA-binding</keyword>
<feature type="active site" description="Proton donor; for beta-elimination activity" evidence="15">
    <location>
        <position position="61"/>
    </location>
</feature>
<keyword evidence="5 15" id="KW-0227">DNA damage</keyword>
<evidence type="ECO:0000256" key="12">
    <source>
        <dbReference type="ARBA" id="ARBA00023268"/>
    </source>
</evidence>
<feature type="active site" description="Proton donor; for delta-elimination activity" evidence="15">
    <location>
        <position position="261"/>
    </location>
</feature>
<dbReference type="SUPFAM" id="SSF81624">
    <property type="entry name" value="N-terminal domain of MutM-like DNA repair proteins"/>
    <property type="match status" value="1"/>
</dbReference>
<evidence type="ECO:0000256" key="8">
    <source>
        <dbReference type="ARBA" id="ARBA00022833"/>
    </source>
</evidence>
<dbReference type="InterPro" id="IPR010979">
    <property type="entry name" value="Ribosomal_uS13-like_H2TH"/>
</dbReference>
<dbReference type="PROSITE" id="PS51068">
    <property type="entry name" value="FPG_CAT"/>
    <property type="match status" value="1"/>
</dbReference>
<dbReference type="SMART" id="SM01232">
    <property type="entry name" value="H2TH"/>
    <property type="match status" value="1"/>
</dbReference>
<evidence type="ECO:0000256" key="14">
    <source>
        <dbReference type="ARBA" id="ARBA00044632"/>
    </source>
</evidence>
<dbReference type="InterPro" id="IPR020629">
    <property type="entry name" value="FPG_Glyclase"/>
</dbReference>
<dbReference type="SUPFAM" id="SSF46946">
    <property type="entry name" value="S13-like H2TH domain"/>
    <property type="match status" value="1"/>
</dbReference>
<keyword evidence="6 15" id="KW-0863">Zinc-finger</keyword>
<comment type="similarity">
    <text evidence="2 15">Belongs to the FPG family.</text>
</comment>
<accession>A0A1W1W992</accession>
<dbReference type="InterPro" id="IPR010663">
    <property type="entry name" value="Znf_FPG/IleRS"/>
</dbReference>
<evidence type="ECO:0000256" key="4">
    <source>
        <dbReference type="ARBA" id="ARBA00022723"/>
    </source>
</evidence>
<evidence type="ECO:0000256" key="1">
    <source>
        <dbReference type="ARBA" id="ARBA00001668"/>
    </source>
</evidence>
<feature type="domain" description="FPG-type" evidence="16">
    <location>
        <begin position="237"/>
        <end position="271"/>
    </location>
</feature>
<reference evidence="19" key="1">
    <citation type="submission" date="2017-04" db="EMBL/GenBank/DDBJ databases">
        <authorList>
            <person name="Varghese N."/>
            <person name="Submissions S."/>
        </authorList>
    </citation>
    <scope>NUCLEOTIDE SEQUENCE [LARGE SCALE GENOMIC DNA]</scope>
    <source>
        <strain evidence="19">DSM 9293</strain>
    </source>
</reference>
<keyword evidence="8 15" id="KW-0862">Zinc</keyword>
<feature type="binding site" evidence="15">
    <location>
        <position position="113"/>
    </location>
    <ligand>
        <name>DNA</name>
        <dbReference type="ChEBI" id="CHEBI:16991"/>
    </ligand>
</feature>
<evidence type="ECO:0000256" key="3">
    <source>
        <dbReference type="ARBA" id="ARBA00011245"/>
    </source>
</evidence>
<dbReference type="FunFam" id="1.10.8.50:FF:000003">
    <property type="entry name" value="Formamidopyrimidine-DNA glycosylase"/>
    <property type="match status" value="1"/>
</dbReference>
<dbReference type="InterPro" id="IPR000214">
    <property type="entry name" value="Znf_DNA_glyclase/AP_lyase"/>
</dbReference>
<dbReference type="PROSITE" id="PS01242">
    <property type="entry name" value="ZF_FPG_1"/>
    <property type="match status" value="1"/>
</dbReference>
<keyword evidence="13 15" id="KW-0326">Glycosidase</keyword>
<evidence type="ECO:0000256" key="7">
    <source>
        <dbReference type="ARBA" id="ARBA00022801"/>
    </source>
</evidence>
<dbReference type="GO" id="GO:0034039">
    <property type="term" value="F:8-oxo-7,8-dihydroguanine DNA N-glycosylase activity"/>
    <property type="evidence" value="ECO:0007669"/>
    <property type="project" value="TreeGrafter"/>
</dbReference>